<dbReference type="Gene3D" id="3.30.1380.20">
    <property type="entry name" value="Trafficking protein particle complex subunit 3"/>
    <property type="match status" value="1"/>
</dbReference>
<comment type="caution">
    <text evidence="2">The sequence shown here is derived from an EMBL/GenBank/DDBJ whole genome shotgun (WGS) entry which is preliminary data.</text>
</comment>
<dbReference type="EMBL" id="JAFGIX010000032">
    <property type="protein sequence ID" value="MBN1572887.1"/>
    <property type="molecule type" value="Genomic_DNA"/>
</dbReference>
<protein>
    <submittedName>
        <fullName evidence="2">4-vinyl reductase</fullName>
    </submittedName>
</protein>
<name>A0A9D8KEA9_9DELT</name>
<dbReference type="SMART" id="SM00989">
    <property type="entry name" value="V4R"/>
    <property type="match status" value="1"/>
</dbReference>
<reference evidence="2" key="1">
    <citation type="journal article" date="2021" name="Environ. Microbiol.">
        <title>Genomic characterization of three novel Desulfobacterota classes expand the metabolic and phylogenetic diversity of the phylum.</title>
        <authorList>
            <person name="Murphy C.L."/>
            <person name="Biggerstaff J."/>
            <person name="Eichhorn A."/>
            <person name="Ewing E."/>
            <person name="Shahan R."/>
            <person name="Soriano D."/>
            <person name="Stewart S."/>
            <person name="VanMol K."/>
            <person name="Walker R."/>
            <person name="Walters P."/>
            <person name="Elshahed M.S."/>
            <person name="Youssef N.H."/>
        </authorList>
    </citation>
    <scope>NUCLEOTIDE SEQUENCE</scope>
    <source>
        <strain evidence="2">Zod_Metabat.24</strain>
    </source>
</reference>
<dbReference type="Proteomes" id="UP000809273">
    <property type="component" value="Unassembled WGS sequence"/>
</dbReference>
<gene>
    <name evidence="2" type="ORF">JW984_06775</name>
</gene>
<dbReference type="InterPro" id="IPR004096">
    <property type="entry name" value="V4R"/>
</dbReference>
<reference evidence="2" key="2">
    <citation type="submission" date="2021-01" db="EMBL/GenBank/DDBJ databases">
        <authorList>
            <person name="Hahn C.R."/>
            <person name="Youssef N.H."/>
            <person name="Elshahed M."/>
        </authorList>
    </citation>
    <scope>NUCLEOTIDE SEQUENCE</scope>
    <source>
        <strain evidence="2">Zod_Metabat.24</strain>
    </source>
</reference>
<dbReference type="InterPro" id="IPR024096">
    <property type="entry name" value="NO_sig/Golgi_transp_ligand-bd"/>
</dbReference>
<evidence type="ECO:0000313" key="2">
    <source>
        <dbReference type="EMBL" id="MBN1572887.1"/>
    </source>
</evidence>
<feature type="domain" description="4-vinyl reductase 4VR" evidence="1">
    <location>
        <begin position="139"/>
        <end position="201"/>
    </location>
</feature>
<proteinExistence type="predicted"/>
<dbReference type="AlphaFoldDB" id="A0A9D8KEA9"/>
<evidence type="ECO:0000313" key="3">
    <source>
        <dbReference type="Proteomes" id="UP000809273"/>
    </source>
</evidence>
<dbReference type="SUPFAM" id="SSF111126">
    <property type="entry name" value="Ligand-binding domain in the NO signalling and Golgi transport"/>
    <property type="match status" value="1"/>
</dbReference>
<dbReference type="Pfam" id="PF02830">
    <property type="entry name" value="V4R"/>
    <property type="match status" value="1"/>
</dbReference>
<organism evidence="2 3">
    <name type="scientific">Candidatus Zymogenus saltonus</name>
    <dbReference type="NCBI Taxonomy" id="2844893"/>
    <lineage>
        <taxon>Bacteria</taxon>
        <taxon>Deltaproteobacteria</taxon>
        <taxon>Candidatus Zymogenia</taxon>
        <taxon>Candidatus Zymogeniales</taxon>
        <taxon>Candidatus Zymogenaceae</taxon>
        <taxon>Candidatus Zymogenus</taxon>
    </lineage>
</organism>
<evidence type="ECO:0000259" key="1">
    <source>
        <dbReference type="SMART" id="SM00989"/>
    </source>
</evidence>
<sequence>MLKENIPNSMMYISILTMKEIMGENGIKAVLNHANIPKYIEQIPPNNDKLEVPLSDFSKLFVSILDIFGEKGARPLLYNLGKRSFHVILEENPNLFGLVGLGLKLLSKKKRLEKFFSVASGETNKIFGENQRYTITDEAFEFEIYDCFWCKGLKTEGPICFAEIGWNVEAIKWATGGDEHEVKEVMCRAKGDDICKIVISLNPKED</sequence>
<accession>A0A9D8KEA9</accession>